<gene>
    <name evidence="2" type="ORF">STSP_71940</name>
</gene>
<feature type="region of interest" description="Disordered" evidence="1">
    <location>
        <begin position="110"/>
        <end position="149"/>
    </location>
</feature>
<evidence type="ECO:0000313" key="3">
    <source>
        <dbReference type="Proteomes" id="UP000077381"/>
    </source>
</evidence>
<proteinExistence type="predicted"/>
<evidence type="ECO:0000313" key="2">
    <source>
        <dbReference type="EMBL" id="OAH09580.1"/>
    </source>
</evidence>
<feature type="compositionally biased region" description="Polar residues" evidence="1">
    <location>
        <begin position="132"/>
        <end position="143"/>
    </location>
</feature>
<evidence type="ECO:0000256" key="1">
    <source>
        <dbReference type="SAM" id="MobiDB-lite"/>
    </source>
</evidence>
<dbReference type="AlphaFoldDB" id="A0A177HG75"/>
<dbReference type="Proteomes" id="UP000077381">
    <property type="component" value="Unassembled WGS sequence"/>
</dbReference>
<accession>A0A177HG75</accession>
<keyword evidence="3" id="KW-1185">Reference proteome</keyword>
<name>A0A177HG75_9ACTN</name>
<comment type="caution">
    <text evidence="2">The sequence shown here is derived from an EMBL/GenBank/DDBJ whole genome shotgun (WGS) entry which is preliminary data.</text>
</comment>
<protein>
    <submittedName>
        <fullName evidence="2">Uncharacterized protein</fullName>
    </submittedName>
</protein>
<organism evidence="2 3">
    <name type="scientific">Streptomyces jeddahensis</name>
    <dbReference type="NCBI Taxonomy" id="1716141"/>
    <lineage>
        <taxon>Bacteria</taxon>
        <taxon>Bacillati</taxon>
        <taxon>Actinomycetota</taxon>
        <taxon>Actinomycetes</taxon>
        <taxon>Kitasatosporales</taxon>
        <taxon>Streptomycetaceae</taxon>
        <taxon>Streptomyces</taxon>
    </lineage>
</organism>
<dbReference type="EMBL" id="LOHS01000196">
    <property type="protein sequence ID" value="OAH09580.1"/>
    <property type="molecule type" value="Genomic_DNA"/>
</dbReference>
<sequence length="192" mass="20761">MWTARQRAATWTGDAKALRRAPVSPVVTMSRAAREPKPMRPFVPVKPSPNGISAASSVVWSSASLTVMCSSRRASAATAVARWTAWASSRCRELRNSLSVATRPQITELVRETSDRTPAPKLRKSRKPSPPTNTSTGMSSSVIAATPPRAVGLGSGRERILRRGFMGGDSEWFGKAFPQPHARCQQTVGYVV</sequence>
<reference evidence="2 3" key="1">
    <citation type="submission" date="2015-12" db="EMBL/GenBank/DDBJ databases">
        <title>Genome sequence of Streptomyces sp. G25.</title>
        <authorList>
            <person name="Poehlein A."/>
            <person name="Roettig A."/>
            <person name="Hiessl S."/>
            <person name="Hauschild P."/>
            <person name="Schauer J."/>
            <person name="Madkour M.H."/>
            <person name="Al-Ansari A.M."/>
            <person name="Almakishah N.H."/>
            <person name="Steinbuechel A."/>
            <person name="Daniel R."/>
        </authorList>
    </citation>
    <scope>NUCLEOTIDE SEQUENCE [LARGE SCALE GENOMIC DNA]</scope>
    <source>
        <strain evidence="3">G25(2015)</strain>
    </source>
</reference>